<feature type="region of interest" description="Disordered" evidence="1">
    <location>
        <begin position="1"/>
        <end position="202"/>
    </location>
</feature>
<dbReference type="RefSeq" id="XP_066799256.1">
    <property type="nucleotide sequence ID" value="XM_066950270.1"/>
</dbReference>
<evidence type="ECO:0000313" key="2">
    <source>
        <dbReference type="EMBL" id="KAK8842976.1"/>
    </source>
</evidence>
<feature type="compositionally biased region" description="Polar residues" evidence="1">
    <location>
        <begin position="1"/>
        <end position="12"/>
    </location>
</feature>
<feature type="compositionally biased region" description="Basic and acidic residues" evidence="1">
    <location>
        <begin position="269"/>
        <end position="287"/>
    </location>
</feature>
<proteinExistence type="predicted"/>
<feature type="compositionally biased region" description="Basic and acidic residues" evidence="1">
    <location>
        <begin position="53"/>
        <end position="83"/>
    </location>
</feature>
<dbReference type="KEGG" id="kne:92184455"/>
<feature type="compositionally biased region" description="Low complexity" evidence="1">
    <location>
        <begin position="17"/>
        <end position="26"/>
    </location>
</feature>
<sequence length="655" mass="71036">MHDSGTMSSGANRRSLESLAARSRPSTEGSDHDIAVSGPGPSSLSLSPRFAHHHENSAKFTDDEDGRGGHEVEDEGVRGRLEADSSQDDSVATGEVRARGSSLSPRGSTTSRRHSRVSYSPTLGDHSGDHRDARESDPTSAYDGTGDQSPTTPLVDMHAVPDRPDALEGLATSPPRIPVSTNDPITQLSSRKQASASPEIEVHPDLPSFEIDSHTLSSGMSDRILTLVTPFTAITTTMDRRKGPISPPDPSTGGTVLADPDSQPSVPKKGGDPVKRKRMEDGHHDHLAGTPPPELSVAKRSKKDPRIYLTRVTAADGLMHTLLQDLVDSIVDTTRPPGSTHFFEHSWPALPALARKILPEIEVRNPSLRRWALSAPPSRSYCQVDSRKIVHLAKSSDDIYRHDLTMWELDQAIGHTEIVNNLLSDSADGELSSKSVSAILAWMPEIRLIAGVRQCVVVPWYLSIKSLADPTFAAALGSTSPPVSLSQSHVQPMTSIPRPPYRVVGTMLLEGQSTTDGQPAWGAYKVEVQSANMRKTSIWIPREVKSCVVNVPEEIKALSCVQGSGSVKWHQPEVSALPPLSSRRTMNKSGASALRSVIVLQDLIVRGDTAHKITGISLKKEREHYALLVNRFRILGERLVAIVRENFSAGTMRDT</sequence>
<feature type="region of interest" description="Disordered" evidence="1">
    <location>
        <begin position="238"/>
        <end position="302"/>
    </location>
</feature>
<feature type="compositionally biased region" description="Low complexity" evidence="1">
    <location>
        <begin position="37"/>
        <end position="48"/>
    </location>
</feature>
<organism evidence="2 3">
    <name type="scientific">Kwoniella newhampshirensis</name>
    <dbReference type="NCBI Taxonomy" id="1651941"/>
    <lineage>
        <taxon>Eukaryota</taxon>
        <taxon>Fungi</taxon>
        <taxon>Dikarya</taxon>
        <taxon>Basidiomycota</taxon>
        <taxon>Agaricomycotina</taxon>
        <taxon>Tremellomycetes</taxon>
        <taxon>Tremellales</taxon>
        <taxon>Cryptococcaceae</taxon>
        <taxon>Kwoniella</taxon>
    </lineage>
</organism>
<dbReference type="AlphaFoldDB" id="A0AAW0YS21"/>
<name>A0AAW0YS21_9TREE</name>
<evidence type="ECO:0000256" key="1">
    <source>
        <dbReference type="SAM" id="MobiDB-lite"/>
    </source>
</evidence>
<feature type="compositionally biased region" description="Polar residues" evidence="1">
    <location>
        <begin position="101"/>
        <end position="110"/>
    </location>
</feature>
<feature type="compositionally biased region" description="Polar residues" evidence="1">
    <location>
        <begin position="179"/>
        <end position="196"/>
    </location>
</feature>
<protein>
    <submittedName>
        <fullName evidence="2">Uncharacterized protein</fullName>
    </submittedName>
</protein>
<reference evidence="2 3" key="1">
    <citation type="journal article" date="2024" name="bioRxiv">
        <title>Comparative genomics of Cryptococcus and Kwoniella reveals pathogenesis evolution and contrasting karyotype dynamics via intercentromeric recombination or chromosome fusion.</title>
        <authorList>
            <person name="Coelho M.A."/>
            <person name="David-Palma M."/>
            <person name="Shea T."/>
            <person name="Bowers K."/>
            <person name="McGinley-Smith S."/>
            <person name="Mohammad A.W."/>
            <person name="Gnirke A."/>
            <person name="Yurkov A.M."/>
            <person name="Nowrousian M."/>
            <person name="Sun S."/>
            <person name="Cuomo C.A."/>
            <person name="Heitman J."/>
        </authorList>
    </citation>
    <scope>NUCLEOTIDE SEQUENCE [LARGE SCALE GENOMIC DNA]</scope>
    <source>
        <strain evidence="2 3">CBS 13917</strain>
    </source>
</reference>
<dbReference type="GeneID" id="92184455"/>
<gene>
    <name evidence="2" type="ORF">IAR55_007197</name>
</gene>
<dbReference type="Proteomes" id="UP001388673">
    <property type="component" value="Unassembled WGS sequence"/>
</dbReference>
<dbReference type="EMBL" id="JBCAWK010000016">
    <property type="protein sequence ID" value="KAK8842976.1"/>
    <property type="molecule type" value="Genomic_DNA"/>
</dbReference>
<comment type="caution">
    <text evidence="2">The sequence shown here is derived from an EMBL/GenBank/DDBJ whole genome shotgun (WGS) entry which is preliminary data.</text>
</comment>
<keyword evidence="3" id="KW-1185">Reference proteome</keyword>
<evidence type="ECO:0000313" key="3">
    <source>
        <dbReference type="Proteomes" id="UP001388673"/>
    </source>
</evidence>
<feature type="compositionally biased region" description="Basic and acidic residues" evidence="1">
    <location>
        <begin position="126"/>
        <end position="137"/>
    </location>
</feature>
<accession>A0AAW0YS21</accession>